<proteinExistence type="predicted"/>
<protein>
    <recommendedName>
        <fullName evidence="3">Protein kinase domain-containing protein</fullName>
    </recommendedName>
</protein>
<gene>
    <name evidence="1" type="ORF">BPOR_0488g00070</name>
</gene>
<dbReference type="Gene3D" id="3.30.200.20">
    <property type="entry name" value="Phosphorylase Kinase, domain 1"/>
    <property type="match status" value="1"/>
</dbReference>
<evidence type="ECO:0008006" key="3">
    <source>
        <dbReference type="Google" id="ProtNLM"/>
    </source>
</evidence>
<sequence>MPSEETTQALPFDLDSICLTSLEKIGERISGEAHLVKAFGRDVAAKTIQSPKHVSGIDMEDIEETISSLYRKITVLQYLGRHPYIVQLIAAYEKRICLIPLTVPVLLFEYRSFGKDDKRRLPSSQTLFESSFTLVYMFESFTLLKTKARRTP</sequence>
<dbReference type="Proteomes" id="UP000297280">
    <property type="component" value="Unassembled WGS sequence"/>
</dbReference>
<accession>A0A4Z1KGD0</accession>
<evidence type="ECO:0000313" key="1">
    <source>
        <dbReference type="EMBL" id="TGO84588.1"/>
    </source>
</evidence>
<dbReference type="AlphaFoldDB" id="A0A4Z1KGD0"/>
<organism evidence="1 2">
    <name type="scientific">Botrytis porri</name>
    <dbReference type="NCBI Taxonomy" id="87229"/>
    <lineage>
        <taxon>Eukaryota</taxon>
        <taxon>Fungi</taxon>
        <taxon>Dikarya</taxon>
        <taxon>Ascomycota</taxon>
        <taxon>Pezizomycotina</taxon>
        <taxon>Leotiomycetes</taxon>
        <taxon>Helotiales</taxon>
        <taxon>Sclerotiniaceae</taxon>
        <taxon>Botrytis</taxon>
    </lineage>
</organism>
<name>A0A4Z1KGD0_9HELO</name>
<dbReference type="SUPFAM" id="SSF56112">
    <property type="entry name" value="Protein kinase-like (PK-like)"/>
    <property type="match status" value="1"/>
</dbReference>
<comment type="caution">
    <text evidence="1">The sequence shown here is derived from an EMBL/GenBank/DDBJ whole genome shotgun (WGS) entry which is preliminary data.</text>
</comment>
<evidence type="ECO:0000313" key="2">
    <source>
        <dbReference type="Proteomes" id="UP000297280"/>
    </source>
</evidence>
<keyword evidence="2" id="KW-1185">Reference proteome</keyword>
<dbReference type="EMBL" id="PQXO01000487">
    <property type="protein sequence ID" value="TGO84588.1"/>
    <property type="molecule type" value="Genomic_DNA"/>
</dbReference>
<reference evidence="1 2" key="1">
    <citation type="submission" date="2017-12" db="EMBL/GenBank/DDBJ databases">
        <title>Comparative genomics of Botrytis spp.</title>
        <authorList>
            <person name="Valero-Jimenez C.A."/>
            <person name="Tapia P."/>
            <person name="Veloso J."/>
            <person name="Silva-Moreno E."/>
            <person name="Staats M."/>
            <person name="Valdes J.H."/>
            <person name="Van Kan J.A.L."/>
        </authorList>
    </citation>
    <scope>NUCLEOTIDE SEQUENCE [LARGE SCALE GENOMIC DNA]</scope>
    <source>
        <strain evidence="1 2">MUCL3349</strain>
    </source>
</reference>
<dbReference type="InterPro" id="IPR011009">
    <property type="entry name" value="Kinase-like_dom_sf"/>
</dbReference>